<evidence type="ECO:0000256" key="1">
    <source>
        <dbReference type="SAM" id="Phobius"/>
    </source>
</evidence>
<keyword evidence="1" id="KW-0812">Transmembrane</keyword>
<evidence type="ECO:0000313" key="3">
    <source>
        <dbReference type="Proteomes" id="UP000184245"/>
    </source>
</evidence>
<feature type="transmembrane region" description="Helical" evidence="1">
    <location>
        <begin position="61"/>
        <end position="81"/>
    </location>
</feature>
<reference evidence="2 3" key="1">
    <citation type="submission" date="2016-11" db="EMBL/GenBank/DDBJ databases">
        <authorList>
            <person name="Jaros S."/>
            <person name="Januszkiewicz K."/>
            <person name="Wedrychowicz H."/>
        </authorList>
    </citation>
    <scope>NUCLEOTIDE SEQUENCE [LARGE SCALE GENOMIC DNA]</scope>
    <source>
        <strain evidence="2 3">DSM 17459</strain>
    </source>
</reference>
<accession>A0A1M5AA24</accession>
<organism evidence="2 3">
    <name type="scientific">Lactonifactor longoviformis DSM 17459</name>
    <dbReference type="NCBI Taxonomy" id="1122155"/>
    <lineage>
        <taxon>Bacteria</taxon>
        <taxon>Bacillati</taxon>
        <taxon>Bacillota</taxon>
        <taxon>Clostridia</taxon>
        <taxon>Eubacteriales</taxon>
        <taxon>Clostridiaceae</taxon>
        <taxon>Lactonifactor</taxon>
    </lineage>
</organism>
<keyword evidence="1" id="KW-1133">Transmembrane helix</keyword>
<proteinExistence type="predicted"/>
<evidence type="ECO:0000313" key="2">
    <source>
        <dbReference type="EMBL" id="SHF27138.1"/>
    </source>
</evidence>
<name>A0A1M5AA24_9CLOT</name>
<keyword evidence="3" id="KW-1185">Reference proteome</keyword>
<dbReference type="EMBL" id="FQVI01000019">
    <property type="protein sequence ID" value="SHF27138.1"/>
    <property type="molecule type" value="Genomic_DNA"/>
</dbReference>
<keyword evidence="1" id="KW-0472">Membrane</keyword>
<feature type="transmembrane region" description="Helical" evidence="1">
    <location>
        <begin position="93"/>
        <end position="113"/>
    </location>
</feature>
<dbReference type="OrthoDB" id="9869386at2"/>
<dbReference type="Proteomes" id="UP000184245">
    <property type="component" value="Unassembled WGS sequence"/>
</dbReference>
<dbReference type="STRING" id="1122155.SAMN02745158_03100"/>
<protein>
    <submittedName>
        <fullName evidence="2">Uncharacterized protein</fullName>
    </submittedName>
</protein>
<gene>
    <name evidence="2" type="ORF">SAMN02745158_03100</name>
</gene>
<dbReference type="AlphaFoldDB" id="A0A1M5AA24"/>
<feature type="transmembrane region" description="Helical" evidence="1">
    <location>
        <begin position="6"/>
        <end position="24"/>
    </location>
</feature>
<sequence>MLPYILTVLVFWFLFYYAIALEYFRVINIYPKEKCMNIGNKRWSCYPYTKRNTYREIPAEVIWGNRFMAALTVITLFLFLVKEDSKVTLVENYILFLGAIYIICMISMNYRAFIHVCKRMTIKTLNMWLTNKELIRKEWKAIDLISVYKRNNKTLAEVKIKDNDIVLRDVILDSVNPEDLQNNEFTVKEMGGVCWVELERGKEYCYIEDIADAIVEQEEDVSYYLNIVEFSLTPYFHNYDSIALGNKNMIQLPRVSKDWTIDENFEALCKIAEKWCRANNIPYQYKEMDQIMSIL</sequence>